<dbReference type="InterPro" id="IPR002618">
    <property type="entry name" value="UDPGP_fam"/>
</dbReference>
<dbReference type="GO" id="GO:0003983">
    <property type="term" value="F:UTP:glucose-1-phosphate uridylyltransferase activity"/>
    <property type="evidence" value="ECO:0007669"/>
    <property type="project" value="UniProtKB-EC"/>
</dbReference>
<dbReference type="AlphaFoldDB" id="A0A2P4YTL5"/>
<reference evidence="5 6" key="1">
    <citation type="journal article" date="2017" name="Genome Biol. Evol.">
        <title>Phytophthora megakarya and P. palmivora, closely related causal agents of cacao black pod rot, underwent increases in genome sizes and gene numbers by different mechanisms.</title>
        <authorList>
            <person name="Ali S.S."/>
            <person name="Shao J."/>
            <person name="Lary D.J."/>
            <person name="Kronmiller B."/>
            <person name="Shen D."/>
            <person name="Strem M.D."/>
            <person name="Amoako-Attah I."/>
            <person name="Akrofi A.Y."/>
            <person name="Begoude B.A."/>
            <person name="Ten Hoopen G.M."/>
            <person name="Coulibaly K."/>
            <person name="Kebe B.I."/>
            <person name="Melnick R.L."/>
            <person name="Guiltinan M.J."/>
            <person name="Tyler B.M."/>
            <person name="Meinhardt L.W."/>
            <person name="Bailey B.A."/>
        </authorList>
    </citation>
    <scope>NUCLEOTIDE SEQUENCE [LARGE SCALE GENOMIC DNA]</scope>
    <source>
        <strain evidence="6">sbr112.9</strain>
    </source>
</reference>
<evidence type="ECO:0000256" key="2">
    <source>
        <dbReference type="ARBA" id="ARBA00012415"/>
    </source>
</evidence>
<gene>
    <name evidence="5" type="ORF">PHPALM_941</name>
</gene>
<comment type="caution">
    <text evidence="5">The sequence shown here is derived from an EMBL/GenBank/DDBJ whole genome shotgun (WGS) entry which is preliminary data.</text>
</comment>
<keyword evidence="6" id="KW-1185">Reference proteome</keyword>
<dbReference type="Proteomes" id="UP000237271">
    <property type="component" value="Unassembled WGS sequence"/>
</dbReference>
<accession>A0A2P4YTL5</accession>
<evidence type="ECO:0000313" key="6">
    <source>
        <dbReference type="Proteomes" id="UP000237271"/>
    </source>
</evidence>
<dbReference type="PANTHER" id="PTHR43511">
    <property type="match status" value="1"/>
</dbReference>
<dbReference type="Gene3D" id="3.90.550.10">
    <property type="entry name" value="Spore Coat Polysaccharide Biosynthesis Protein SpsA, Chain A"/>
    <property type="match status" value="1"/>
</dbReference>
<evidence type="ECO:0000256" key="1">
    <source>
        <dbReference type="ARBA" id="ARBA00010401"/>
    </source>
</evidence>
<keyword evidence="3" id="KW-0808">Transferase</keyword>
<proteinExistence type="inferred from homology"/>
<evidence type="ECO:0000256" key="3">
    <source>
        <dbReference type="ARBA" id="ARBA00022679"/>
    </source>
</evidence>
<dbReference type="InterPro" id="IPR029044">
    <property type="entry name" value="Nucleotide-diphossugar_trans"/>
</dbReference>
<dbReference type="EC" id="2.7.7.9" evidence="2"/>
<sequence>MAQFDAFQAKMQAAGLSTEAIKAFEFSYDALVSGETGMIAESSIKPADNLPYLENKEGSIRESTTADPALLKETVVLKLNGGLGTSMGLDKAKSLLTVKGDDTFLDIMAKQVTELRATHKSHVRFVLMNSFSTSADTLEYLQKYPELVEDETLELLQNKVPKVNAATMEPATYPTNPAKEWCPPGHGDLYASLAGSGKLDKLVADGVKYMFVSNSDNLGATLDLDLLTYFAQSDKPFLMECCERTENDKKGGHLAERTADGRL</sequence>
<keyword evidence="4" id="KW-0548">Nucleotidyltransferase</keyword>
<dbReference type="GO" id="GO:0006011">
    <property type="term" value="P:UDP-alpha-D-glucose metabolic process"/>
    <property type="evidence" value="ECO:0007669"/>
    <property type="project" value="InterPro"/>
</dbReference>
<evidence type="ECO:0000256" key="4">
    <source>
        <dbReference type="ARBA" id="ARBA00022695"/>
    </source>
</evidence>
<organism evidence="5 6">
    <name type="scientific">Phytophthora palmivora</name>
    <dbReference type="NCBI Taxonomy" id="4796"/>
    <lineage>
        <taxon>Eukaryota</taxon>
        <taxon>Sar</taxon>
        <taxon>Stramenopiles</taxon>
        <taxon>Oomycota</taxon>
        <taxon>Peronosporomycetes</taxon>
        <taxon>Peronosporales</taxon>
        <taxon>Peronosporaceae</taxon>
        <taxon>Phytophthora</taxon>
    </lineage>
</organism>
<dbReference type="EMBL" id="NCKW01000160">
    <property type="protein sequence ID" value="POM81133.1"/>
    <property type="molecule type" value="Genomic_DNA"/>
</dbReference>
<dbReference type="Pfam" id="PF01704">
    <property type="entry name" value="UDPGP"/>
    <property type="match status" value="1"/>
</dbReference>
<name>A0A2P4YTL5_9STRA</name>
<evidence type="ECO:0000313" key="5">
    <source>
        <dbReference type="EMBL" id="POM81133.1"/>
    </source>
</evidence>
<dbReference type="SUPFAM" id="SSF53448">
    <property type="entry name" value="Nucleotide-diphospho-sugar transferases"/>
    <property type="match status" value="1"/>
</dbReference>
<comment type="similarity">
    <text evidence="1">Belongs to the UDPGP type 1 family.</text>
</comment>
<feature type="non-terminal residue" evidence="5">
    <location>
        <position position="263"/>
    </location>
</feature>
<dbReference type="InterPro" id="IPR016267">
    <property type="entry name" value="UDPGP_trans"/>
</dbReference>
<protein>
    <recommendedName>
        <fullName evidence="2">UTP--glucose-1-phosphate uridylyltransferase</fullName>
        <ecNumber evidence="2">2.7.7.9</ecNumber>
    </recommendedName>
</protein>
<dbReference type="OrthoDB" id="2291at2759"/>